<dbReference type="Gene3D" id="2.60.40.2020">
    <property type="match status" value="1"/>
</dbReference>
<evidence type="ECO:0000313" key="4">
    <source>
        <dbReference type="EMBL" id="TWH83146.1"/>
    </source>
</evidence>
<dbReference type="InterPro" id="IPR036331">
    <property type="entry name" value="Chagasin-like_sf"/>
</dbReference>
<evidence type="ECO:0000313" key="5">
    <source>
        <dbReference type="Proteomes" id="UP000318667"/>
    </source>
</evidence>
<reference evidence="4 5" key="1">
    <citation type="journal article" date="2015" name="Stand. Genomic Sci.">
        <title>Genomic Encyclopedia of Bacterial and Archaeal Type Strains, Phase III: the genomes of soil and plant-associated and newly described type strains.</title>
        <authorList>
            <person name="Whitman W.B."/>
            <person name="Woyke T."/>
            <person name="Klenk H.P."/>
            <person name="Zhou Y."/>
            <person name="Lilburn T.G."/>
            <person name="Beck B.J."/>
            <person name="De Vos P."/>
            <person name="Vandamme P."/>
            <person name="Eisen J.A."/>
            <person name="Garrity G."/>
            <person name="Hugenholtz P."/>
            <person name="Kyrpides N.C."/>
        </authorList>
    </citation>
    <scope>NUCLEOTIDE SEQUENCE [LARGE SCALE GENOMIC DNA]</scope>
    <source>
        <strain evidence="4 5">CGMCC 1.10115</strain>
    </source>
</reference>
<dbReference type="GO" id="GO:0004869">
    <property type="term" value="F:cysteine-type endopeptidase inhibitor activity"/>
    <property type="evidence" value="ECO:0007669"/>
    <property type="project" value="UniProtKB-KW"/>
</dbReference>
<name>A0A562JIZ2_9BACI</name>
<sequence length="108" mass="11986">MVHAGFELNGQSLSLKVNNQMQILLPSNPSTGYMWVEKGIAASLHNLQLDCSDLMTDGPVGQYGKGGFQRWVFTAVSPGHSVIIFHYQQPWDEMAVDQTYKLTVVVSE</sequence>
<keyword evidence="1" id="KW-0646">Protease inhibitor</keyword>
<dbReference type="Proteomes" id="UP000318667">
    <property type="component" value="Unassembled WGS sequence"/>
</dbReference>
<comment type="caution">
    <text evidence="4">The sequence shown here is derived from an EMBL/GenBank/DDBJ whole genome shotgun (WGS) entry which is preliminary data.</text>
</comment>
<dbReference type="Pfam" id="PF09394">
    <property type="entry name" value="Inhibitor_I42"/>
    <property type="match status" value="1"/>
</dbReference>
<protein>
    <submittedName>
        <fullName evidence="4">Inhibitor of cysteine peptidase</fullName>
    </submittedName>
</protein>
<dbReference type="AlphaFoldDB" id="A0A562JIZ2"/>
<dbReference type="SUPFAM" id="SSF141066">
    <property type="entry name" value="ICP-like"/>
    <property type="match status" value="1"/>
</dbReference>
<evidence type="ECO:0000256" key="2">
    <source>
        <dbReference type="ARBA" id="ARBA00022704"/>
    </source>
</evidence>
<proteinExistence type="predicted"/>
<keyword evidence="5" id="KW-1185">Reference proteome</keyword>
<keyword evidence="2" id="KW-0789">Thiol protease inhibitor</keyword>
<organism evidence="4 5">
    <name type="scientific">Cytobacillus oceanisediminis</name>
    <dbReference type="NCBI Taxonomy" id="665099"/>
    <lineage>
        <taxon>Bacteria</taxon>
        <taxon>Bacillati</taxon>
        <taxon>Bacillota</taxon>
        <taxon>Bacilli</taxon>
        <taxon>Bacillales</taxon>
        <taxon>Bacillaceae</taxon>
        <taxon>Cytobacillus</taxon>
    </lineage>
</organism>
<evidence type="ECO:0000259" key="3">
    <source>
        <dbReference type="Pfam" id="PF09394"/>
    </source>
</evidence>
<feature type="domain" description="Proteinase inhibitor I42 chagasin" evidence="3">
    <location>
        <begin position="15"/>
        <end position="104"/>
    </location>
</feature>
<accession>A0A562JIZ2</accession>
<dbReference type="EMBL" id="VLKI01000013">
    <property type="protein sequence ID" value="TWH83146.1"/>
    <property type="molecule type" value="Genomic_DNA"/>
</dbReference>
<dbReference type="InterPro" id="IPR018990">
    <property type="entry name" value="Prot_inh_I42_chagasin"/>
</dbReference>
<gene>
    <name evidence="4" type="ORF">IQ19_03881</name>
</gene>
<evidence type="ECO:0000256" key="1">
    <source>
        <dbReference type="ARBA" id="ARBA00022690"/>
    </source>
</evidence>